<reference evidence="13" key="2">
    <citation type="journal article" date="2007" name="PLoS Biol.">
        <title>Survey sequencing and comparative analysis of the elephant shark (Callorhinchus milii) genome.</title>
        <authorList>
            <person name="Venkatesh B."/>
            <person name="Kirkness E.F."/>
            <person name="Loh Y.H."/>
            <person name="Halpern A.L."/>
            <person name="Lee A.P."/>
            <person name="Johnson J."/>
            <person name="Dandona N."/>
            <person name="Viswanathan L.D."/>
            <person name="Tay A."/>
            <person name="Venter J.C."/>
            <person name="Strausberg R.L."/>
            <person name="Brenner S."/>
        </authorList>
    </citation>
    <scope>NUCLEOTIDE SEQUENCE [LARGE SCALE GENOMIC DNA]</scope>
</reference>
<dbReference type="GO" id="GO:0005634">
    <property type="term" value="C:nucleus"/>
    <property type="evidence" value="ECO:0007669"/>
    <property type="project" value="UniProtKB-SubCell"/>
</dbReference>
<dbReference type="PROSITE" id="PS51030">
    <property type="entry name" value="NUCLEAR_REC_DBD_2"/>
    <property type="match status" value="1"/>
</dbReference>
<evidence type="ECO:0000256" key="3">
    <source>
        <dbReference type="ARBA" id="ARBA00022771"/>
    </source>
</evidence>
<dbReference type="PANTHER" id="PTHR45805">
    <property type="entry name" value="NUCLEAR HORMONE RECEPTOR HR3-RELATED"/>
    <property type="match status" value="1"/>
</dbReference>
<reference evidence="12" key="4">
    <citation type="submission" date="2025-08" db="UniProtKB">
        <authorList>
            <consortium name="Ensembl"/>
        </authorList>
    </citation>
    <scope>IDENTIFICATION</scope>
</reference>
<evidence type="ECO:0000256" key="10">
    <source>
        <dbReference type="SAM" id="Phobius"/>
    </source>
</evidence>
<name>A0A4W3GF78_CALMI</name>
<evidence type="ECO:0000256" key="2">
    <source>
        <dbReference type="ARBA" id="ARBA00022723"/>
    </source>
</evidence>
<dbReference type="GO" id="GO:0004879">
    <property type="term" value="F:nuclear receptor activity"/>
    <property type="evidence" value="ECO:0007669"/>
    <property type="project" value="TreeGrafter"/>
</dbReference>
<dbReference type="Pfam" id="PF00105">
    <property type="entry name" value="zf-C4"/>
    <property type="match status" value="1"/>
</dbReference>
<reference evidence="13" key="1">
    <citation type="journal article" date="2006" name="Science">
        <title>Ancient noncoding elements conserved in the human genome.</title>
        <authorList>
            <person name="Venkatesh B."/>
            <person name="Kirkness E.F."/>
            <person name="Loh Y.H."/>
            <person name="Halpern A.L."/>
            <person name="Lee A.P."/>
            <person name="Johnson J."/>
            <person name="Dandona N."/>
            <person name="Viswanathan L.D."/>
            <person name="Tay A."/>
            <person name="Venter J.C."/>
            <person name="Strausberg R.L."/>
            <person name="Brenner S."/>
        </authorList>
    </citation>
    <scope>NUCLEOTIDE SEQUENCE [LARGE SCALE GENOMIC DNA]</scope>
</reference>
<keyword evidence="7" id="KW-0804">Transcription</keyword>
<dbReference type="Proteomes" id="UP000314986">
    <property type="component" value="Unassembled WGS sequence"/>
</dbReference>
<dbReference type="PANTHER" id="PTHR45805:SF3">
    <property type="entry name" value="NUCLEAR RECEPTOR ROR-ALPHA"/>
    <property type="match status" value="1"/>
</dbReference>
<reference evidence="12" key="5">
    <citation type="submission" date="2025-09" db="UniProtKB">
        <authorList>
            <consortium name="Ensembl"/>
        </authorList>
    </citation>
    <scope>IDENTIFICATION</scope>
</reference>
<accession>A0A4W3GF78</accession>
<evidence type="ECO:0000256" key="9">
    <source>
        <dbReference type="ARBA" id="ARBA00023242"/>
    </source>
</evidence>
<comment type="subcellular location">
    <subcellularLocation>
        <location evidence="1">Nucleus</location>
    </subcellularLocation>
</comment>
<keyword evidence="4" id="KW-0862">Zinc</keyword>
<evidence type="ECO:0000256" key="5">
    <source>
        <dbReference type="ARBA" id="ARBA00023015"/>
    </source>
</evidence>
<dbReference type="InterPro" id="IPR013088">
    <property type="entry name" value="Znf_NHR/GATA"/>
</dbReference>
<evidence type="ECO:0000256" key="4">
    <source>
        <dbReference type="ARBA" id="ARBA00022833"/>
    </source>
</evidence>
<protein>
    <submittedName>
        <fullName evidence="12">Nuclear receptor subfamily 1 group D member 1-like</fullName>
    </submittedName>
</protein>
<keyword evidence="10" id="KW-0812">Transmembrane</keyword>
<keyword evidence="3" id="KW-0863">Zinc-finger</keyword>
<feature type="domain" description="Nuclear receptor" evidence="11">
    <location>
        <begin position="1"/>
        <end position="38"/>
    </location>
</feature>
<dbReference type="GeneTree" id="ENSGT00940000164283"/>
<evidence type="ECO:0000256" key="6">
    <source>
        <dbReference type="ARBA" id="ARBA00023125"/>
    </source>
</evidence>
<dbReference type="AlphaFoldDB" id="A0A4W3GF78"/>
<keyword evidence="6" id="KW-0238">DNA-binding</keyword>
<keyword evidence="9" id="KW-0539">Nucleus</keyword>
<evidence type="ECO:0000313" key="12">
    <source>
        <dbReference type="Ensembl" id="ENSCMIP00000002013.1"/>
    </source>
</evidence>
<evidence type="ECO:0000256" key="7">
    <source>
        <dbReference type="ARBA" id="ARBA00023163"/>
    </source>
</evidence>
<dbReference type="GO" id="GO:0008270">
    <property type="term" value="F:zinc ion binding"/>
    <property type="evidence" value="ECO:0007669"/>
    <property type="project" value="UniProtKB-KW"/>
</dbReference>
<keyword evidence="10" id="KW-0472">Membrane</keyword>
<keyword evidence="5" id="KW-0805">Transcription regulation</keyword>
<dbReference type="InParanoid" id="A0A4W3GF78"/>
<dbReference type="STRING" id="7868.ENSCMIP00000002013"/>
<dbReference type="Ensembl" id="ENSCMIT00000002088.1">
    <property type="protein sequence ID" value="ENSCMIP00000002013.1"/>
    <property type="gene ID" value="ENSCMIG00000001229.1"/>
</dbReference>
<dbReference type="SUPFAM" id="SSF57716">
    <property type="entry name" value="Glucocorticoid receptor-like (DNA-binding domain)"/>
    <property type="match status" value="1"/>
</dbReference>
<keyword evidence="10" id="KW-1133">Transmembrane helix</keyword>
<evidence type="ECO:0000313" key="13">
    <source>
        <dbReference type="Proteomes" id="UP000314986"/>
    </source>
</evidence>
<sequence>MCVKNEKCLIMRMNRNRCQHCRFRKCLSVGMSRDAVRFGRIPKREKQRLLEEVQSYVRSLRGPGWSRAGRAGEGVPEVLAPEDDVISRTSRAYRNIFTASHHGRAAQPGTGIAPAPPHSQTPARQPALRALVGHKSRCPHGFFLLMGVLLRFNVLLGGQQPVKQLALGERLSWLVVSRSAGGGEGWGAGGGSFMLFLMGLCVFNGIINGVIALLMGLLHY</sequence>
<evidence type="ECO:0000256" key="1">
    <source>
        <dbReference type="ARBA" id="ARBA00004123"/>
    </source>
</evidence>
<evidence type="ECO:0000259" key="11">
    <source>
        <dbReference type="PROSITE" id="PS51030"/>
    </source>
</evidence>
<keyword evidence="2" id="KW-0479">Metal-binding</keyword>
<dbReference type="GO" id="GO:0000978">
    <property type="term" value="F:RNA polymerase II cis-regulatory region sequence-specific DNA binding"/>
    <property type="evidence" value="ECO:0007669"/>
    <property type="project" value="TreeGrafter"/>
</dbReference>
<keyword evidence="8" id="KW-0675">Receptor</keyword>
<feature type="transmembrane region" description="Helical" evidence="10">
    <location>
        <begin position="193"/>
        <end position="218"/>
    </location>
</feature>
<organism evidence="12 13">
    <name type="scientific">Callorhinchus milii</name>
    <name type="common">Ghost shark</name>
    <dbReference type="NCBI Taxonomy" id="7868"/>
    <lineage>
        <taxon>Eukaryota</taxon>
        <taxon>Metazoa</taxon>
        <taxon>Chordata</taxon>
        <taxon>Craniata</taxon>
        <taxon>Vertebrata</taxon>
        <taxon>Chondrichthyes</taxon>
        <taxon>Holocephali</taxon>
        <taxon>Chimaeriformes</taxon>
        <taxon>Callorhinchidae</taxon>
        <taxon>Callorhinchus</taxon>
    </lineage>
</organism>
<dbReference type="InterPro" id="IPR001628">
    <property type="entry name" value="Znf_hrmn_rcpt"/>
</dbReference>
<dbReference type="Gene3D" id="3.30.50.10">
    <property type="entry name" value="Erythroid Transcription Factor GATA-1, subunit A"/>
    <property type="match status" value="1"/>
</dbReference>
<proteinExistence type="predicted"/>
<reference evidence="13" key="3">
    <citation type="journal article" date="2014" name="Nature">
        <title>Elephant shark genome provides unique insights into gnathostome evolution.</title>
        <authorList>
            <consortium name="International Elephant Shark Genome Sequencing Consortium"/>
            <person name="Venkatesh B."/>
            <person name="Lee A.P."/>
            <person name="Ravi V."/>
            <person name="Maurya A.K."/>
            <person name="Lian M.M."/>
            <person name="Swann J.B."/>
            <person name="Ohta Y."/>
            <person name="Flajnik M.F."/>
            <person name="Sutoh Y."/>
            <person name="Kasahara M."/>
            <person name="Hoon S."/>
            <person name="Gangu V."/>
            <person name="Roy S.W."/>
            <person name="Irimia M."/>
            <person name="Korzh V."/>
            <person name="Kondrychyn I."/>
            <person name="Lim Z.W."/>
            <person name="Tay B.H."/>
            <person name="Tohari S."/>
            <person name="Kong K.W."/>
            <person name="Ho S."/>
            <person name="Lorente-Galdos B."/>
            <person name="Quilez J."/>
            <person name="Marques-Bonet T."/>
            <person name="Raney B.J."/>
            <person name="Ingham P.W."/>
            <person name="Tay A."/>
            <person name="Hillier L.W."/>
            <person name="Minx P."/>
            <person name="Boehm T."/>
            <person name="Wilson R.K."/>
            <person name="Brenner S."/>
            <person name="Warren W.C."/>
        </authorList>
    </citation>
    <scope>NUCLEOTIDE SEQUENCE [LARGE SCALE GENOMIC DNA]</scope>
</reference>
<keyword evidence="13" id="KW-1185">Reference proteome</keyword>
<evidence type="ECO:0000256" key="8">
    <source>
        <dbReference type="ARBA" id="ARBA00023170"/>
    </source>
</evidence>